<dbReference type="RefSeq" id="WP_005999995.1">
    <property type="nucleotide sequence ID" value="NZ_AAEW02000007.1"/>
</dbReference>
<proteinExistence type="predicted"/>
<accession>Q1K072</accession>
<reference evidence="2" key="1">
    <citation type="submission" date="2006-05" db="EMBL/GenBank/DDBJ databases">
        <title>Annotation of the draft genome assembly of Desulfuromonas acetoxidans DSM 684.</title>
        <authorList>
            <consortium name="US DOE Joint Genome Institute (JGI-ORNL)"/>
            <person name="Larimer F."/>
            <person name="Land M."/>
            <person name="Hauser L."/>
        </authorList>
    </citation>
    <scope>NUCLEOTIDE SEQUENCE [LARGE SCALE GENOMIC DNA]</scope>
    <source>
        <strain evidence="2">DSM 684</strain>
    </source>
</reference>
<evidence type="ECO:0000313" key="3">
    <source>
        <dbReference type="Proteomes" id="UP000005695"/>
    </source>
</evidence>
<keyword evidence="1" id="KW-0732">Signal</keyword>
<comment type="caution">
    <text evidence="2">The sequence shown here is derived from an EMBL/GenBank/DDBJ whole genome shotgun (WGS) entry which is preliminary data.</text>
</comment>
<keyword evidence="3" id="KW-1185">Reference proteome</keyword>
<evidence type="ECO:0000313" key="2">
    <source>
        <dbReference type="EMBL" id="EAT16069.1"/>
    </source>
</evidence>
<feature type="signal peptide" evidence="1">
    <location>
        <begin position="1"/>
        <end position="19"/>
    </location>
</feature>
<protein>
    <submittedName>
        <fullName evidence="2">Uncharacterized protein</fullName>
    </submittedName>
</protein>
<dbReference type="Proteomes" id="UP000005695">
    <property type="component" value="Unassembled WGS sequence"/>
</dbReference>
<organism evidence="2 3">
    <name type="scientific">Desulfuromonas acetoxidans (strain DSM 684 / 11070)</name>
    <dbReference type="NCBI Taxonomy" id="281689"/>
    <lineage>
        <taxon>Bacteria</taxon>
        <taxon>Pseudomonadati</taxon>
        <taxon>Thermodesulfobacteriota</taxon>
        <taxon>Desulfuromonadia</taxon>
        <taxon>Desulfuromonadales</taxon>
        <taxon>Desulfuromonadaceae</taxon>
        <taxon>Desulfuromonas</taxon>
    </lineage>
</organism>
<dbReference type="OrthoDB" id="5405612at2"/>
<reference evidence="2" key="2">
    <citation type="submission" date="2006-05" db="EMBL/GenBank/DDBJ databases">
        <title>Sequencing of the draft genome and assembly of Desulfuromonas acetoxidans DSM 684.</title>
        <authorList>
            <consortium name="US DOE Joint Genome Institute (JGI-PGF)"/>
            <person name="Copeland A."/>
            <person name="Lucas S."/>
            <person name="Lapidus A."/>
            <person name="Barry K."/>
            <person name="Detter J.C."/>
            <person name="Glavina del Rio T."/>
            <person name="Hammon N."/>
            <person name="Israni S."/>
            <person name="Dalin E."/>
            <person name="Tice H."/>
            <person name="Bruce D."/>
            <person name="Pitluck S."/>
            <person name="Richardson P."/>
        </authorList>
    </citation>
    <scope>NUCLEOTIDE SEQUENCE [LARGE SCALE GENOMIC DNA]</scope>
    <source>
        <strain evidence="2">DSM 684</strain>
    </source>
</reference>
<evidence type="ECO:0000256" key="1">
    <source>
        <dbReference type="SAM" id="SignalP"/>
    </source>
</evidence>
<dbReference type="EMBL" id="AAEW02000007">
    <property type="protein sequence ID" value="EAT16069.1"/>
    <property type="molecule type" value="Genomic_DNA"/>
</dbReference>
<gene>
    <name evidence="2" type="ORF">Dace_2370</name>
</gene>
<feature type="chain" id="PRO_5004192693" evidence="1">
    <location>
        <begin position="20"/>
        <end position="257"/>
    </location>
</feature>
<dbReference type="AlphaFoldDB" id="Q1K072"/>
<sequence>MKKLLLLTLLAFVFTAAIGPWQPCPASTTFAALDSASLQEGTAMPLLDLVKGKVQDDEGRLNDLDDYLPAITAALERYSRHKPLEKTVDLLGEDSHDLALPDSYVEEFSRILTVEYPINNVPESLVPPGQFRLYRTPDALKLRLLADTPGTTETVRLTFTLPRDEDHIVTNDDDAVACLAAEICLNQLAASYAQSSDPTIQADGIDYGSKADQYRRLAKAMRESYNDHLGIDPKGGPKATTAIAAPLRSDPTRLTHS</sequence>
<name>Q1K072_DESA6</name>